<dbReference type="SUPFAM" id="SSF48452">
    <property type="entry name" value="TPR-like"/>
    <property type="match status" value="2"/>
</dbReference>
<dbReference type="AlphaFoldDB" id="A0A6J4N214"/>
<dbReference type="Gene3D" id="1.25.40.10">
    <property type="entry name" value="Tetratricopeptide repeat domain"/>
    <property type="match status" value="3"/>
</dbReference>
<feature type="repeat" description="TPR" evidence="3">
    <location>
        <begin position="201"/>
        <end position="234"/>
    </location>
</feature>
<evidence type="ECO:0008006" key="5">
    <source>
        <dbReference type="Google" id="ProtNLM"/>
    </source>
</evidence>
<keyword evidence="2 3" id="KW-0802">TPR repeat</keyword>
<accession>A0A6J4N214</accession>
<dbReference type="InterPro" id="IPR019734">
    <property type="entry name" value="TPR_rpt"/>
</dbReference>
<dbReference type="PANTHER" id="PTHR44858:SF1">
    <property type="entry name" value="UDP-N-ACETYLGLUCOSAMINE--PEPTIDE N-ACETYLGLUCOSAMINYLTRANSFERASE SPINDLY-RELATED"/>
    <property type="match status" value="1"/>
</dbReference>
<reference evidence="4" key="1">
    <citation type="submission" date="2020-02" db="EMBL/GenBank/DDBJ databases">
        <authorList>
            <person name="Meier V. D."/>
        </authorList>
    </citation>
    <scope>NUCLEOTIDE SEQUENCE</scope>
    <source>
        <strain evidence="4">AVDCRST_MAG75</strain>
    </source>
</reference>
<sequence>MTIAVLGLGVALFSISGVLASPRDDLASPPALEATAPDNSTALLQQRIERLPGDYAAWSALGTAYLDEAAATANPAYYSKAEGAFERSLEIRPAENAAAVTGQAALAASRHDFRSALKLARVSQRFNAYSAANQAVLVDALVELGHYRRAEVELQRMVDLKPSVPASTRVSYYRELHGDIDGAREALQQADAFASRTNDKAFIDRYLGELAFSTGDLTSALEHYDRGLAAAPRNAALLAARAKAQMAAGKLAEGLDDYRTSTAMVPEPTVIADYAAALRAANRTTEAAQQDALTRTTYTLLRSSGSNVDLELSSFEAASGNGTAAVAAARREHRRRVSVHTEDALGWALHVAGEDEAALKHARAAERLSNTNAVFAYHRGMVEHSLGMKTAARQSLQRALRLNPHFSLAGSAEARRTLQRLNR</sequence>
<evidence type="ECO:0000256" key="3">
    <source>
        <dbReference type="PROSITE-ProRule" id="PRU00339"/>
    </source>
</evidence>
<dbReference type="EMBL" id="CADCUO010000036">
    <property type="protein sequence ID" value="CAA9375811.1"/>
    <property type="molecule type" value="Genomic_DNA"/>
</dbReference>
<evidence type="ECO:0000256" key="1">
    <source>
        <dbReference type="ARBA" id="ARBA00022737"/>
    </source>
</evidence>
<proteinExistence type="predicted"/>
<evidence type="ECO:0000313" key="4">
    <source>
        <dbReference type="EMBL" id="CAA9375811.1"/>
    </source>
</evidence>
<dbReference type="InterPro" id="IPR050498">
    <property type="entry name" value="Ycf3"/>
</dbReference>
<dbReference type="Pfam" id="PF13181">
    <property type="entry name" value="TPR_8"/>
    <property type="match status" value="1"/>
</dbReference>
<name>A0A6J4N214_9ACTN</name>
<protein>
    <recommendedName>
        <fullName evidence="5">Tetratricopeptide repeat protein</fullName>
    </recommendedName>
</protein>
<organism evidence="4">
    <name type="scientific">uncultured Propionibacteriaceae bacterium</name>
    <dbReference type="NCBI Taxonomy" id="257457"/>
    <lineage>
        <taxon>Bacteria</taxon>
        <taxon>Bacillati</taxon>
        <taxon>Actinomycetota</taxon>
        <taxon>Actinomycetes</taxon>
        <taxon>Propionibacteriales</taxon>
        <taxon>Propionibacteriaceae</taxon>
        <taxon>environmental samples</taxon>
    </lineage>
</organism>
<dbReference type="InterPro" id="IPR011990">
    <property type="entry name" value="TPR-like_helical_dom_sf"/>
</dbReference>
<dbReference type="PROSITE" id="PS50005">
    <property type="entry name" value="TPR"/>
    <property type="match status" value="1"/>
</dbReference>
<dbReference type="PANTHER" id="PTHR44858">
    <property type="entry name" value="TETRATRICOPEPTIDE REPEAT PROTEIN 6"/>
    <property type="match status" value="1"/>
</dbReference>
<dbReference type="SMART" id="SM00028">
    <property type="entry name" value="TPR"/>
    <property type="match status" value="4"/>
</dbReference>
<gene>
    <name evidence="4" type="ORF">AVDCRST_MAG75-517</name>
</gene>
<keyword evidence="1" id="KW-0677">Repeat</keyword>
<evidence type="ECO:0000256" key="2">
    <source>
        <dbReference type="ARBA" id="ARBA00022803"/>
    </source>
</evidence>